<sequence>MEHIDLNLLRSLDVLIEEENVTRAAQRLGVTQPGLSAQLAKLRAIFGDRLLVPAEKGRGMVATSRALELREPLRAALKDLEAVVQTPARFDPYSDKRDFVIATSDNAAIVIGVPLVEKLRKEAGRGIRLSFVRADADVSSQLERGDVDLLFGSERAVPASMKVRKLIDETYVMVQRKGHPRGNVALDVDTYCALEHVLVSTSGGSFHGFIDEQLERLGRHRRVGLSVHQFVMAPTIVASTDYVSTLPKHFACRFAEWLDIHELPIAAEGFSLFAAWHPRAHADPGLVWLRQQLVAKSESRWLT</sequence>
<comment type="similarity">
    <text evidence="1">Belongs to the LysR transcriptional regulatory family.</text>
</comment>
<name>K0Q2F7_9HYPH</name>
<evidence type="ECO:0000256" key="1">
    <source>
        <dbReference type="ARBA" id="ARBA00009437"/>
    </source>
</evidence>
<dbReference type="InterPro" id="IPR050389">
    <property type="entry name" value="LysR-type_TF"/>
</dbReference>
<gene>
    <name evidence="8" type="ORF">BN77_p11044</name>
</gene>
<dbReference type="SUPFAM" id="SSF53850">
    <property type="entry name" value="Periplasmic binding protein-like II"/>
    <property type="match status" value="1"/>
</dbReference>
<reference evidence="8 9" key="1">
    <citation type="journal article" date="2013" name="Genome Announc.">
        <title>Draft Genome Sequence of Rhizobium mesoamericanum STM3625, a Nitrogen-Fixing Symbiont of Mimosa pudica Isolated in French Guiana (South America).</title>
        <authorList>
            <person name="Moulin L."/>
            <person name="Mornico D."/>
            <person name="Melkonian R."/>
            <person name="Klonowska A."/>
        </authorList>
    </citation>
    <scope>NUCLEOTIDE SEQUENCE [LARGE SCALE GENOMIC DNA]</scope>
    <source>
        <strain evidence="8 9">STM3625</strain>
    </source>
</reference>
<dbReference type="RefSeq" id="WP_007537268.1">
    <property type="nucleotide sequence ID" value="NZ_HF536773.1"/>
</dbReference>
<dbReference type="STRING" id="1211777.BN77_p11044"/>
<dbReference type="Gene3D" id="3.40.190.10">
    <property type="entry name" value="Periplasmic binding protein-like II"/>
    <property type="match status" value="2"/>
</dbReference>
<evidence type="ECO:0000256" key="4">
    <source>
        <dbReference type="ARBA" id="ARBA00023125"/>
    </source>
</evidence>
<dbReference type="Pfam" id="PF03466">
    <property type="entry name" value="LysR_substrate"/>
    <property type="match status" value="1"/>
</dbReference>
<dbReference type="eggNOG" id="COG0583">
    <property type="taxonomic scope" value="Bacteria"/>
</dbReference>
<dbReference type="InterPro" id="IPR036390">
    <property type="entry name" value="WH_DNA-bd_sf"/>
</dbReference>
<dbReference type="GO" id="GO:0003700">
    <property type="term" value="F:DNA-binding transcription factor activity"/>
    <property type="evidence" value="ECO:0007669"/>
    <property type="project" value="InterPro"/>
</dbReference>
<dbReference type="InterPro" id="IPR000847">
    <property type="entry name" value="LysR_HTH_N"/>
</dbReference>
<dbReference type="HOGENOM" id="CLU_039613_39_3_5"/>
<keyword evidence="5" id="KW-0010">Activator</keyword>
<evidence type="ECO:0000313" key="9">
    <source>
        <dbReference type="Proteomes" id="UP000009319"/>
    </source>
</evidence>
<keyword evidence="9" id="KW-1185">Reference proteome</keyword>
<accession>K0Q2F7</accession>
<dbReference type="AlphaFoldDB" id="K0Q2F7"/>
<keyword evidence="2" id="KW-0536">Nodulation</keyword>
<dbReference type="Pfam" id="PF00126">
    <property type="entry name" value="HTH_1"/>
    <property type="match status" value="1"/>
</dbReference>
<proteinExistence type="inferred from homology"/>
<keyword evidence="3" id="KW-0805">Transcription regulation</keyword>
<dbReference type="PANTHER" id="PTHR30118">
    <property type="entry name" value="HTH-TYPE TRANSCRIPTIONAL REGULATOR LEUO-RELATED"/>
    <property type="match status" value="1"/>
</dbReference>
<evidence type="ECO:0000256" key="5">
    <source>
        <dbReference type="ARBA" id="ARBA00023159"/>
    </source>
</evidence>
<dbReference type="PROSITE" id="PS50931">
    <property type="entry name" value="HTH_LYSR"/>
    <property type="match status" value="1"/>
</dbReference>
<dbReference type="GO" id="GO:0003677">
    <property type="term" value="F:DNA binding"/>
    <property type="evidence" value="ECO:0007669"/>
    <property type="project" value="UniProtKB-KW"/>
</dbReference>
<dbReference type="CDD" id="cd08417">
    <property type="entry name" value="PBP2_Nitroaromatics_like"/>
    <property type="match status" value="1"/>
</dbReference>
<dbReference type="InterPro" id="IPR036388">
    <property type="entry name" value="WH-like_DNA-bd_sf"/>
</dbReference>
<dbReference type="InterPro" id="IPR037402">
    <property type="entry name" value="YidZ_PBP2"/>
</dbReference>
<keyword evidence="4" id="KW-0238">DNA-binding</keyword>
<organism evidence="8 9">
    <name type="scientific">Rhizobium mesoamericanum STM3625</name>
    <dbReference type="NCBI Taxonomy" id="1211777"/>
    <lineage>
        <taxon>Bacteria</taxon>
        <taxon>Pseudomonadati</taxon>
        <taxon>Pseudomonadota</taxon>
        <taxon>Alphaproteobacteria</taxon>
        <taxon>Hyphomicrobiales</taxon>
        <taxon>Rhizobiaceae</taxon>
        <taxon>Rhizobium/Agrobacterium group</taxon>
        <taxon>Rhizobium</taxon>
    </lineage>
</organism>
<dbReference type="Gene3D" id="1.10.10.10">
    <property type="entry name" value="Winged helix-like DNA-binding domain superfamily/Winged helix DNA-binding domain"/>
    <property type="match status" value="1"/>
</dbReference>
<evidence type="ECO:0000256" key="2">
    <source>
        <dbReference type="ARBA" id="ARBA00022458"/>
    </source>
</evidence>
<feature type="domain" description="HTH lysR-type" evidence="7">
    <location>
        <begin position="4"/>
        <end position="63"/>
    </location>
</feature>
<evidence type="ECO:0000256" key="3">
    <source>
        <dbReference type="ARBA" id="ARBA00023015"/>
    </source>
</evidence>
<keyword evidence="6" id="KW-0804">Transcription</keyword>
<dbReference type="PANTHER" id="PTHR30118:SF15">
    <property type="entry name" value="TRANSCRIPTIONAL REGULATORY PROTEIN"/>
    <property type="match status" value="1"/>
</dbReference>
<dbReference type="EMBL" id="CANI01000039">
    <property type="protein sequence ID" value="CCM78377.1"/>
    <property type="molecule type" value="Genomic_DNA"/>
</dbReference>
<dbReference type="InterPro" id="IPR005119">
    <property type="entry name" value="LysR_subst-bd"/>
</dbReference>
<evidence type="ECO:0000259" key="7">
    <source>
        <dbReference type="PROSITE" id="PS50931"/>
    </source>
</evidence>
<evidence type="ECO:0000256" key="6">
    <source>
        <dbReference type="ARBA" id="ARBA00023163"/>
    </source>
</evidence>
<dbReference type="SUPFAM" id="SSF46785">
    <property type="entry name" value="Winged helix' DNA-binding domain"/>
    <property type="match status" value="1"/>
</dbReference>
<evidence type="ECO:0000313" key="8">
    <source>
        <dbReference type="EMBL" id="CCM78377.1"/>
    </source>
</evidence>
<protein>
    <submittedName>
        <fullName evidence="8">Transcriptional regulator, LysR family</fullName>
    </submittedName>
</protein>
<dbReference type="Proteomes" id="UP000009319">
    <property type="component" value="Unassembled WGS sequence"/>
</dbReference>
<comment type="caution">
    <text evidence="8">The sequence shown here is derived from an EMBL/GenBank/DDBJ whole genome shotgun (WGS) entry which is preliminary data.</text>
</comment>